<evidence type="ECO:0000313" key="4">
    <source>
        <dbReference type="Proteomes" id="UP000241890"/>
    </source>
</evidence>
<dbReference type="PANTHER" id="PTHR31970">
    <property type="match status" value="1"/>
</dbReference>
<accession>A0A2R5GI44</accession>
<keyword evidence="4" id="KW-1185">Reference proteome</keyword>
<evidence type="ECO:0000256" key="1">
    <source>
        <dbReference type="SAM" id="MobiDB-lite"/>
    </source>
</evidence>
<comment type="caution">
    <text evidence="3">The sequence shown here is derived from an EMBL/GenBank/DDBJ whole genome shotgun (WGS) entry which is preliminary data.</text>
</comment>
<evidence type="ECO:0000256" key="2">
    <source>
        <dbReference type="SAM" id="Phobius"/>
    </source>
</evidence>
<protein>
    <submittedName>
        <fullName evidence="3">Molybdate transporter 1</fullName>
    </submittedName>
</protein>
<dbReference type="Pfam" id="PF16983">
    <property type="entry name" value="MFS_MOT1"/>
    <property type="match status" value="2"/>
</dbReference>
<feature type="transmembrane region" description="Helical" evidence="2">
    <location>
        <begin position="53"/>
        <end position="74"/>
    </location>
</feature>
<name>A0A2R5GI44_9STRA</name>
<gene>
    <name evidence="3" type="ORF">FCC1311_037672</name>
</gene>
<dbReference type="AlphaFoldDB" id="A0A2R5GI44"/>
<feature type="transmembrane region" description="Helical" evidence="2">
    <location>
        <begin position="390"/>
        <end position="416"/>
    </location>
</feature>
<organism evidence="3 4">
    <name type="scientific">Hondaea fermentalgiana</name>
    <dbReference type="NCBI Taxonomy" id="2315210"/>
    <lineage>
        <taxon>Eukaryota</taxon>
        <taxon>Sar</taxon>
        <taxon>Stramenopiles</taxon>
        <taxon>Bigyra</taxon>
        <taxon>Labyrinthulomycetes</taxon>
        <taxon>Thraustochytrida</taxon>
        <taxon>Thraustochytriidae</taxon>
        <taxon>Hondaea</taxon>
    </lineage>
</organism>
<feature type="transmembrane region" description="Helical" evidence="2">
    <location>
        <begin position="166"/>
        <end position="185"/>
    </location>
</feature>
<feature type="transmembrane region" description="Helical" evidence="2">
    <location>
        <begin position="107"/>
        <end position="133"/>
    </location>
</feature>
<dbReference type="PANTHER" id="PTHR31970:SF9">
    <property type="entry name" value="MOLYBDATE TRANSPORTER 2"/>
    <property type="match status" value="1"/>
</dbReference>
<keyword evidence="2" id="KW-0812">Transmembrane</keyword>
<feature type="region of interest" description="Disordered" evidence="1">
    <location>
        <begin position="436"/>
        <end position="466"/>
    </location>
</feature>
<feature type="transmembrane region" description="Helical" evidence="2">
    <location>
        <begin position="345"/>
        <end position="370"/>
    </location>
</feature>
<dbReference type="InterPro" id="IPR031563">
    <property type="entry name" value="MOT1/MOT2"/>
</dbReference>
<feature type="transmembrane region" description="Helical" evidence="2">
    <location>
        <begin position="191"/>
        <end position="209"/>
    </location>
</feature>
<reference evidence="3 4" key="1">
    <citation type="submission" date="2017-12" db="EMBL/GenBank/DDBJ databases">
        <title>Sequencing, de novo assembly and annotation of complete genome of a new Thraustochytrid species, strain FCC1311.</title>
        <authorList>
            <person name="Sedici K."/>
            <person name="Godart F."/>
            <person name="Aiese Cigliano R."/>
            <person name="Sanseverino W."/>
            <person name="Barakat M."/>
            <person name="Ortet P."/>
            <person name="Marechal E."/>
            <person name="Cagnac O."/>
            <person name="Amato A."/>
        </authorList>
    </citation>
    <scope>NUCLEOTIDE SEQUENCE [LARGE SCALE GENOMIC DNA]</scope>
</reference>
<sequence>MTNPKDLARRAWTRSTSVLQQRLRDVNLQEVSGSLGDLGTFLPLLLSMAAFKAISFAPALFWAGFYNAITGLLWNSPMPVQPMKTIAAVVVASGNTADPGLTPEETIGAGISVGVLVCILGATGLIDFVNWFVPRPVVRGLQLGLGLSMTKSGLTMISKLTTASEVDCVLLAVAAALGVLATHAWHASNRAPTALIITVVGLIIAGIQAQRSDSPSTHIDFAPGFPPLIAVNALTWTDVWNGFLKAGLAQLPLTTLNSIVSVCDLNNNKLFPGDPEKRISLRSVASSVGLMNLSGLWFGAMPMCHGAGGLAAQHSFGARTGAAIIVLGLIKMLLAILLDHSAETLLAFFPTSLLGVLLMFAGLTLSQAGLDLPPRVEDSARISVQDERTILLATAVVTLTLKTGWGFLAGVIVSFFHHGFDHVLVAAQHRWQARFESRHNGTDPESANRDDPSLSREENEDGLVRI</sequence>
<feature type="transmembrane region" description="Helical" evidence="2">
    <location>
        <begin position="320"/>
        <end position="338"/>
    </location>
</feature>
<keyword evidence="2" id="KW-0472">Membrane</keyword>
<keyword evidence="2" id="KW-1133">Transmembrane helix</keyword>
<dbReference type="Proteomes" id="UP000241890">
    <property type="component" value="Unassembled WGS sequence"/>
</dbReference>
<proteinExistence type="predicted"/>
<dbReference type="EMBL" id="BEYU01000032">
    <property type="protein sequence ID" value="GBG27544.1"/>
    <property type="molecule type" value="Genomic_DNA"/>
</dbReference>
<dbReference type="GO" id="GO:0015098">
    <property type="term" value="F:molybdate ion transmembrane transporter activity"/>
    <property type="evidence" value="ECO:0007669"/>
    <property type="project" value="InterPro"/>
</dbReference>
<feature type="transmembrane region" description="Helical" evidence="2">
    <location>
        <begin position="279"/>
        <end position="300"/>
    </location>
</feature>
<evidence type="ECO:0000313" key="3">
    <source>
        <dbReference type="EMBL" id="GBG27544.1"/>
    </source>
</evidence>
<dbReference type="InParanoid" id="A0A2R5GI44"/>
<dbReference type="OrthoDB" id="5402974at2759"/>